<dbReference type="PRINTS" id="PR00080">
    <property type="entry name" value="SDRFAMILY"/>
</dbReference>
<accession>A0A1X9NBR3</accession>
<dbReference type="SMART" id="SM00822">
    <property type="entry name" value="PKS_KR"/>
    <property type="match status" value="1"/>
</dbReference>
<name>A0A1X9NBR3_9GAMM</name>
<dbReference type="SUPFAM" id="SSF51735">
    <property type="entry name" value="NAD(P)-binding Rossmann-fold domains"/>
    <property type="match status" value="1"/>
</dbReference>
<dbReference type="PANTHER" id="PTHR42760">
    <property type="entry name" value="SHORT-CHAIN DEHYDROGENASES/REDUCTASES FAMILY MEMBER"/>
    <property type="match status" value="1"/>
</dbReference>
<dbReference type="RefSeq" id="WP_085759665.1">
    <property type="nucleotide sequence ID" value="NZ_CP019343.1"/>
</dbReference>
<evidence type="ECO:0000256" key="2">
    <source>
        <dbReference type="ARBA" id="ARBA00023002"/>
    </source>
</evidence>
<evidence type="ECO:0000259" key="3">
    <source>
        <dbReference type="SMART" id="SM00822"/>
    </source>
</evidence>
<dbReference type="KEGG" id="osg:BST96_16040"/>
<dbReference type="FunFam" id="3.40.50.720:FF:000173">
    <property type="entry name" value="3-oxoacyl-[acyl-carrier protein] reductase"/>
    <property type="match status" value="1"/>
</dbReference>
<evidence type="ECO:0000313" key="4">
    <source>
        <dbReference type="EMBL" id="ARN75488.1"/>
    </source>
</evidence>
<dbReference type="PRINTS" id="PR00081">
    <property type="entry name" value="GDHRDH"/>
</dbReference>
<gene>
    <name evidence="4" type="ORF">BST96_16040</name>
</gene>
<dbReference type="PROSITE" id="PS00061">
    <property type="entry name" value="ADH_SHORT"/>
    <property type="match status" value="1"/>
</dbReference>
<dbReference type="InterPro" id="IPR036291">
    <property type="entry name" value="NAD(P)-bd_dom_sf"/>
</dbReference>
<dbReference type="STRING" id="716816.BST96_16040"/>
<dbReference type="EMBL" id="CP019343">
    <property type="protein sequence ID" value="ARN75488.1"/>
    <property type="molecule type" value="Genomic_DNA"/>
</dbReference>
<protein>
    <submittedName>
        <fullName evidence="4">Short-chain dehydrogenase</fullName>
    </submittedName>
</protein>
<dbReference type="InterPro" id="IPR020904">
    <property type="entry name" value="Sc_DH/Rdtase_CS"/>
</dbReference>
<proteinExistence type="inferred from homology"/>
<dbReference type="GO" id="GO:0016616">
    <property type="term" value="F:oxidoreductase activity, acting on the CH-OH group of donors, NAD or NADP as acceptor"/>
    <property type="evidence" value="ECO:0007669"/>
    <property type="project" value="TreeGrafter"/>
</dbReference>
<evidence type="ECO:0000256" key="1">
    <source>
        <dbReference type="ARBA" id="ARBA00006484"/>
    </source>
</evidence>
<dbReference type="Proteomes" id="UP000193450">
    <property type="component" value="Chromosome"/>
</dbReference>
<dbReference type="Gene3D" id="3.40.50.720">
    <property type="entry name" value="NAD(P)-binding Rossmann-like Domain"/>
    <property type="match status" value="1"/>
</dbReference>
<dbReference type="PANTHER" id="PTHR42760:SF133">
    <property type="entry name" value="3-OXOACYL-[ACYL-CARRIER-PROTEIN] REDUCTASE"/>
    <property type="match status" value="1"/>
</dbReference>
<keyword evidence="2" id="KW-0560">Oxidoreductase</keyword>
<keyword evidence="5" id="KW-1185">Reference proteome</keyword>
<evidence type="ECO:0000313" key="5">
    <source>
        <dbReference type="Proteomes" id="UP000193450"/>
    </source>
</evidence>
<feature type="domain" description="Ketoreductase" evidence="3">
    <location>
        <begin position="17"/>
        <end position="186"/>
    </location>
</feature>
<dbReference type="InterPro" id="IPR002347">
    <property type="entry name" value="SDR_fam"/>
</dbReference>
<organism evidence="4 5">
    <name type="scientific">Oceanicoccus sagamiensis</name>
    <dbReference type="NCBI Taxonomy" id="716816"/>
    <lineage>
        <taxon>Bacteria</taxon>
        <taxon>Pseudomonadati</taxon>
        <taxon>Pseudomonadota</taxon>
        <taxon>Gammaproteobacteria</taxon>
        <taxon>Cellvibrionales</taxon>
        <taxon>Spongiibacteraceae</taxon>
        <taxon>Oceanicoccus</taxon>
    </lineage>
</organism>
<dbReference type="Pfam" id="PF13561">
    <property type="entry name" value="adh_short_C2"/>
    <property type="match status" value="1"/>
</dbReference>
<dbReference type="AlphaFoldDB" id="A0A1X9NBR3"/>
<reference evidence="4 5" key="1">
    <citation type="submission" date="2016-11" db="EMBL/GenBank/DDBJ databases">
        <title>Trade-off between light-utilization and light-protection in marine flavobacteria.</title>
        <authorList>
            <person name="Kumagai Y."/>
        </authorList>
    </citation>
    <scope>NUCLEOTIDE SEQUENCE [LARGE SCALE GENOMIC DNA]</scope>
    <source>
        <strain evidence="4 5">NBRC 107125</strain>
    </source>
</reference>
<dbReference type="OrthoDB" id="9806974at2"/>
<dbReference type="InterPro" id="IPR057326">
    <property type="entry name" value="KR_dom"/>
</dbReference>
<sequence length="256" mass="26514">MSSKKPNKKPSEKAKQKVWLVTGASRGIGLAVAQRAIAAGDKVALLARGEAVLQVAEGLGENAMGVQADVADPASVKLAVAKVLVEWGQIDTIVNNAGLHRGGKVGRRLTLDDWQAVLDTNLTGSLNVISACRDSLSEGSNIVNVGAVVGFRGFPGDAAYGASKAGLAGLTRALAIELAAKGICVNLVIPGLVLTEMTSELSEKALESMRKTVPMGRYGAPDEIAEVIEFVGRSRYMTGAFVPVDGGLMSSFGVPQ</sequence>
<comment type="similarity">
    <text evidence="1">Belongs to the short-chain dehydrogenases/reductases (SDR) family.</text>
</comment>